<feature type="transmembrane region" description="Helical" evidence="4">
    <location>
        <begin position="185"/>
        <end position="205"/>
    </location>
</feature>
<sequence length="310" mass="35619">MSSSKKNHYKEKMMNRKKEKDRGGEEKPEEPEFPKYQDRAKEGREDQNPDYEASELGSFHAVDPPDAVDLRPEDAMKISIENSKYLGESYGGGDFMVFTRWGRVGVKGQNKLQGPFTSRDVFRNLKKYFTPRQNLWSECKNFVCHPKLYTWLKMDYEETEKYDAEKLPLELSTLLSLMTLVSKRCADVVLAFIGWGVLLSLLLVVSSKFAKEEHAVTIRTATAKSVYQWIVKPQTTVKLNKMFIPGRMSFIFNMVPYNGSWNYNINGVKHNTNLTCGIKLGSMVTLRISACLVGYLLSRKGKSPWLMNYI</sequence>
<keyword evidence="4" id="KW-0812">Transmembrane</keyword>
<keyword evidence="4" id="KW-1133">Transmembrane helix</keyword>
<evidence type="ECO:0000256" key="1">
    <source>
        <dbReference type="ARBA" id="ARBA00004123"/>
    </source>
</evidence>
<dbReference type="Gramene" id="RZC81196">
    <property type="protein sequence ID" value="RZC81196"/>
    <property type="gene ID" value="C5167_043766"/>
</dbReference>
<feature type="domain" description="WGR" evidence="5">
    <location>
        <begin position="58"/>
        <end position="149"/>
    </location>
</feature>
<dbReference type="EMBL" id="CM010724">
    <property type="protein sequence ID" value="RZC81196.1"/>
    <property type="molecule type" value="Genomic_DNA"/>
</dbReference>
<name>A0A4Y7L7N1_PAPSO</name>
<dbReference type="InterPro" id="IPR039896">
    <property type="entry name" value="Red-like"/>
</dbReference>
<feature type="region of interest" description="Disordered" evidence="3">
    <location>
        <begin position="1"/>
        <end position="68"/>
    </location>
</feature>
<reference evidence="6 7" key="1">
    <citation type="journal article" date="2018" name="Science">
        <title>The opium poppy genome and morphinan production.</title>
        <authorList>
            <person name="Guo L."/>
            <person name="Winzer T."/>
            <person name="Yang X."/>
            <person name="Li Y."/>
            <person name="Ning Z."/>
            <person name="He Z."/>
            <person name="Teodor R."/>
            <person name="Lu Y."/>
            <person name="Bowser T.A."/>
            <person name="Graham I.A."/>
            <person name="Ye K."/>
        </authorList>
    </citation>
    <scope>NUCLEOTIDE SEQUENCE [LARGE SCALE GENOMIC DNA]</scope>
    <source>
        <strain evidence="7">cv. HN1</strain>
        <tissue evidence="6">Leaves</tissue>
    </source>
</reference>
<gene>
    <name evidence="6" type="ORF">C5167_043766</name>
</gene>
<organism evidence="6 7">
    <name type="scientific">Papaver somniferum</name>
    <name type="common">Opium poppy</name>
    <dbReference type="NCBI Taxonomy" id="3469"/>
    <lineage>
        <taxon>Eukaryota</taxon>
        <taxon>Viridiplantae</taxon>
        <taxon>Streptophyta</taxon>
        <taxon>Embryophyta</taxon>
        <taxon>Tracheophyta</taxon>
        <taxon>Spermatophyta</taxon>
        <taxon>Magnoliopsida</taxon>
        <taxon>Ranunculales</taxon>
        <taxon>Papaveraceae</taxon>
        <taxon>Papaveroideae</taxon>
        <taxon>Papaver</taxon>
    </lineage>
</organism>
<dbReference type="Pfam" id="PF07808">
    <property type="entry name" value="RED_N"/>
    <property type="match status" value="2"/>
</dbReference>
<dbReference type="PROSITE" id="PS51977">
    <property type="entry name" value="WGR"/>
    <property type="match status" value="1"/>
</dbReference>
<keyword evidence="2" id="KW-0539">Nucleus</keyword>
<evidence type="ECO:0000256" key="3">
    <source>
        <dbReference type="SAM" id="MobiDB-lite"/>
    </source>
</evidence>
<evidence type="ECO:0000313" key="7">
    <source>
        <dbReference type="Proteomes" id="UP000316621"/>
    </source>
</evidence>
<dbReference type="AlphaFoldDB" id="A0A4Y7L7N1"/>
<dbReference type="Proteomes" id="UP000316621">
    <property type="component" value="Chromosome 10"/>
</dbReference>
<dbReference type="InterPro" id="IPR012916">
    <property type="entry name" value="RED_N"/>
</dbReference>
<evidence type="ECO:0000313" key="6">
    <source>
        <dbReference type="EMBL" id="RZC81196.1"/>
    </source>
</evidence>
<comment type="subcellular location">
    <subcellularLocation>
        <location evidence="1">Nucleus</location>
    </subcellularLocation>
</comment>
<proteinExistence type="predicted"/>
<dbReference type="SUPFAM" id="SSF142921">
    <property type="entry name" value="WGR domain-like"/>
    <property type="match status" value="1"/>
</dbReference>
<evidence type="ECO:0000259" key="5">
    <source>
        <dbReference type="PROSITE" id="PS51977"/>
    </source>
</evidence>
<dbReference type="STRING" id="3469.A0A4Y7L7N1"/>
<protein>
    <recommendedName>
        <fullName evidence="5">WGR domain-containing protein</fullName>
    </recommendedName>
</protein>
<dbReference type="PANTHER" id="PTHR12765">
    <property type="entry name" value="RED PROTEIN IK FACTOR CYTOKINE IK"/>
    <property type="match status" value="1"/>
</dbReference>
<keyword evidence="4" id="KW-0472">Membrane</keyword>
<accession>A0A4Y7L7N1</accession>
<dbReference type="InterPro" id="IPR008893">
    <property type="entry name" value="WGR_domain"/>
</dbReference>
<dbReference type="InterPro" id="IPR036930">
    <property type="entry name" value="WGR_dom_sf"/>
</dbReference>
<dbReference type="GO" id="GO:0005634">
    <property type="term" value="C:nucleus"/>
    <property type="evidence" value="ECO:0007669"/>
    <property type="project" value="UniProtKB-SubCell"/>
</dbReference>
<evidence type="ECO:0000256" key="2">
    <source>
        <dbReference type="ARBA" id="ARBA00023242"/>
    </source>
</evidence>
<evidence type="ECO:0000256" key="4">
    <source>
        <dbReference type="SAM" id="Phobius"/>
    </source>
</evidence>
<keyword evidence="7" id="KW-1185">Reference proteome</keyword>
<feature type="compositionally biased region" description="Basic and acidic residues" evidence="3">
    <location>
        <begin position="10"/>
        <end position="47"/>
    </location>
</feature>
<dbReference type="Pfam" id="PF05406">
    <property type="entry name" value="WGR"/>
    <property type="match status" value="1"/>
</dbReference>